<evidence type="ECO:0000256" key="1">
    <source>
        <dbReference type="SAM" id="Phobius"/>
    </source>
</evidence>
<name>A0A0N0XUI5_9ACTN</name>
<feature type="transmembrane region" description="Helical" evidence="1">
    <location>
        <begin position="88"/>
        <end position="108"/>
    </location>
</feature>
<feature type="transmembrane region" description="Helical" evidence="1">
    <location>
        <begin position="35"/>
        <end position="55"/>
    </location>
</feature>
<dbReference type="InterPro" id="IPR025565">
    <property type="entry name" value="DUF4328"/>
</dbReference>
<dbReference type="AlphaFoldDB" id="A0A0N0XUI5"/>
<evidence type="ECO:0000313" key="4">
    <source>
        <dbReference type="Proteomes" id="UP000037982"/>
    </source>
</evidence>
<evidence type="ECO:0000313" key="3">
    <source>
        <dbReference type="EMBL" id="KPC62464.1"/>
    </source>
</evidence>
<organism evidence="3 4">
    <name type="scientific">Streptomyces chattanoogensis</name>
    <dbReference type="NCBI Taxonomy" id="66876"/>
    <lineage>
        <taxon>Bacteria</taxon>
        <taxon>Bacillati</taxon>
        <taxon>Actinomycetota</taxon>
        <taxon>Actinomycetes</taxon>
        <taxon>Kitasatosporales</taxon>
        <taxon>Streptomycetaceae</taxon>
        <taxon>Streptomyces</taxon>
    </lineage>
</organism>
<feature type="domain" description="DUF4328" evidence="2">
    <location>
        <begin position="74"/>
        <end position="226"/>
    </location>
</feature>
<keyword evidence="1" id="KW-0812">Transmembrane</keyword>
<dbReference type="Pfam" id="PF14219">
    <property type="entry name" value="DUF4328"/>
    <property type="match status" value="1"/>
</dbReference>
<feature type="transmembrane region" description="Helical" evidence="1">
    <location>
        <begin position="196"/>
        <end position="221"/>
    </location>
</feature>
<dbReference type="RefSeq" id="WP_053924882.1">
    <property type="nucleotide sequence ID" value="NZ_LGKG01000139.1"/>
</dbReference>
<accession>A0A0N0XUI5</accession>
<comment type="caution">
    <text evidence="3">The sequence shown here is derived from an EMBL/GenBank/DDBJ whole genome shotgun (WGS) entry which is preliminary data.</text>
</comment>
<keyword evidence="1" id="KW-1133">Transmembrane helix</keyword>
<sequence>MSHMPVAPPPPPSPSSPGWAVPAGPSAVLRSPVGLSQAVMLLLGLVAVADVFALWQGARSYELAGRIIANVGSVTSGEIDRADALYRVSGYVQVAFTLATAVVFLVWFHRTRVNAEVFAPECHAKKRAWTIWGWIVPVINLWFPRRIAADIWNASADGNSRSRALLNWWWALWIVDLLFGRLASRRYVAAETPEEIKGAIAGLMASDGFNIAAAVLAVLFVRRLTRMQHEKALRGPAV</sequence>
<protein>
    <recommendedName>
        <fullName evidence="2">DUF4328 domain-containing protein</fullName>
    </recommendedName>
</protein>
<proteinExistence type="predicted"/>
<dbReference type="EMBL" id="LGKG01000139">
    <property type="protein sequence ID" value="KPC62464.1"/>
    <property type="molecule type" value="Genomic_DNA"/>
</dbReference>
<dbReference type="Proteomes" id="UP000037982">
    <property type="component" value="Unassembled WGS sequence"/>
</dbReference>
<keyword evidence="1" id="KW-0472">Membrane</keyword>
<keyword evidence="4" id="KW-1185">Reference proteome</keyword>
<gene>
    <name evidence="3" type="ORF">ADL29_19240</name>
</gene>
<reference evidence="4" key="1">
    <citation type="submission" date="2015-07" db="EMBL/GenBank/DDBJ databases">
        <authorList>
            <person name="Ju K.-S."/>
            <person name="Doroghazi J.R."/>
            <person name="Metcalf W.W."/>
        </authorList>
    </citation>
    <scope>NUCLEOTIDE SEQUENCE [LARGE SCALE GENOMIC DNA]</scope>
    <source>
        <strain evidence="4">NRRL ISP-5002</strain>
    </source>
</reference>
<feature type="transmembrane region" description="Helical" evidence="1">
    <location>
        <begin position="165"/>
        <end position="184"/>
    </location>
</feature>
<evidence type="ECO:0000259" key="2">
    <source>
        <dbReference type="Pfam" id="PF14219"/>
    </source>
</evidence>
<feature type="transmembrane region" description="Helical" evidence="1">
    <location>
        <begin position="128"/>
        <end position="144"/>
    </location>
</feature>
<dbReference type="PATRIC" id="fig|66876.3.peg.4233"/>